<reference evidence="10" key="1">
    <citation type="submission" date="2013-12" db="EMBL/GenBank/DDBJ databases">
        <authorList>
            <person name="Genoscope - CEA"/>
        </authorList>
    </citation>
    <scope>NUCLEOTIDE SEQUENCE</scope>
    <source>
        <strain evidence="10">CBS 1993</strain>
    </source>
</reference>
<evidence type="ECO:0000256" key="2">
    <source>
        <dbReference type="ARBA" id="ARBA00022448"/>
    </source>
</evidence>
<dbReference type="GO" id="GO:0005769">
    <property type="term" value="C:early endosome"/>
    <property type="evidence" value="ECO:0007669"/>
    <property type="project" value="TreeGrafter"/>
</dbReference>
<sequence length="959" mass="106106">MAPQEDTPNQRQRPQPVTNNPSTLVQVQPPSPQLPRLQSRMSTATILSGTHQPHDHTVIHAPSRGLLNAAFSQSIRSPIIPKTPATSNLNVDSYFGYGATTEPHVSIVAQPNRDLSPSRPSLRASRSNGLFQLVSRSQLSSDQQSLASTIGLGLGASVAAPVAAPLGTRPQRNFYDDFTTIDWVDDSIKQSERESFLKTMSTKSFRFRIKSALEHAEEWILIVLVSFLGAILAFCIDTTESTLIDFKRGYCTEKWLYGEKACCSGIVSSDIGGAPLSCSKFRRWSELFGEEAGSSQAWFSFGIYTALSLILAYFAVVITLTTKSHNPLVQTSDQKVSGTSKDEKTRTQDSKVFYTAYGSGVPEVKTILSGFVIRKFLGTHTLVCKSGALILAIASGLCVGKEGPYVHLATCIGNICCRLFNRINDNDLLKRQVLAASAAAGVALAFGSPLGAVLFVIEEVSYYLPTHQLLHIFFCAIMSILFLKFLDPYKTGKPVLFELSYESDWLPLELAFFIFIGIAGGIFGAFFCKFTQFWGSWFRTKKFIKNQPIKEVLLITLLTASVTYFNKYTRSPVPELLLQLSTSCTKKNNCHLLSLDGPKWFISFAAVEEDIYSLAYALVIKVVLTSLTFGLKIPIGVYVPSMAIGALFGRLFATILQYICLTNPYVASFFDRGIAGDAVPVVDLGIYAMIGAGAFMAGVTRMNVTLATILFELTSSYTYVLPISISIAAANWIAYIIEPRSLYEVLIWNNDFPFLDNRRVPTFEDPQTLEQVLDLSGEFIQDSIVHVEMSPFITASSLRALLNKLQQNSLLDGCVSVVKNKTRLIGLISLPKLELQLDKIDRFAEEYNIDDDIFVKLEPKLEDYDDEHQSDELYSVASQQTVPEVELAVHVLNELTDFSKIMETTPLFLEISSPLALVQLVFAKLGNREICVLDKGDFVGTLHKKIFIDYCRKLKTGSS</sequence>
<dbReference type="CDD" id="cd03684">
    <property type="entry name" value="ClC_3_like"/>
    <property type="match status" value="1"/>
</dbReference>
<keyword evidence="5" id="KW-0406">Ion transport</keyword>
<keyword evidence="3 9" id="KW-0812">Transmembrane</keyword>
<organism evidence="10 11">
    <name type="scientific">Kuraishia capsulata CBS 1993</name>
    <dbReference type="NCBI Taxonomy" id="1382522"/>
    <lineage>
        <taxon>Eukaryota</taxon>
        <taxon>Fungi</taxon>
        <taxon>Dikarya</taxon>
        <taxon>Ascomycota</taxon>
        <taxon>Saccharomycotina</taxon>
        <taxon>Pichiomycetes</taxon>
        <taxon>Pichiales</taxon>
        <taxon>Pichiaceae</taxon>
        <taxon>Kuraishia</taxon>
    </lineage>
</organism>
<dbReference type="SUPFAM" id="SSF81340">
    <property type="entry name" value="Clc chloride channel"/>
    <property type="match status" value="1"/>
</dbReference>
<comment type="subcellular location">
    <subcellularLocation>
        <location evidence="1">Membrane</location>
        <topology evidence="1">Multi-pass membrane protein</topology>
    </subcellularLocation>
</comment>
<evidence type="ECO:0000256" key="9">
    <source>
        <dbReference type="SAM" id="Phobius"/>
    </source>
</evidence>
<dbReference type="PANTHER" id="PTHR45711:SF3">
    <property type="entry name" value="CLC CHANNEL"/>
    <property type="match status" value="1"/>
</dbReference>
<keyword evidence="7" id="KW-0868">Chloride</keyword>
<feature type="region of interest" description="Disordered" evidence="8">
    <location>
        <begin position="1"/>
        <end position="35"/>
    </location>
</feature>
<dbReference type="Pfam" id="PF00654">
    <property type="entry name" value="Voltage_CLC"/>
    <property type="match status" value="1"/>
</dbReference>
<proteinExistence type="predicted"/>
<protein>
    <recommendedName>
        <fullName evidence="12">Chloride channel protein</fullName>
    </recommendedName>
</protein>
<dbReference type="PANTHER" id="PTHR45711">
    <property type="entry name" value="CHLORIDE CHANNEL PROTEIN"/>
    <property type="match status" value="1"/>
</dbReference>
<dbReference type="Gene3D" id="1.10.3080.10">
    <property type="entry name" value="Clc chloride channel"/>
    <property type="match status" value="1"/>
</dbReference>
<feature type="transmembrane region" description="Helical" evidence="9">
    <location>
        <begin position="716"/>
        <end position="737"/>
    </location>
</feature>
<keyword evidence="2" id="KW-0813">Transport</keyword>
<evidence type="ECO:0000256" key="6">
    <source>
        <dbReference type="ARBA" id="ARBA00023136"/>
    </source>
</evidence>
<gene>
    <name evidence="10" type="ORF">KUCA_T00002977001</name>
</gene>
<evidence type="ECO:0000256" key="1">
    <source>
        <dbReference type="ARBA" id="ARBA00004141"/>
    </source>
</evidence>
<evidence type="ECO:0000313" key="10">
    <source>
        <dbReference type="EMBL" id="CDK27000.1"/>
    </source>
</evidence>
<feature type="transmembrane region" description="Helical" evidence="9">
    <location>
        <begin position="611"/>
        <end position="631"/>
    </location>
</feature>
<feature type="transmembrane region" description="Helical" evidence="9">
    <location>
        <begin position="219"/>
        <end position="238"/>
    </location>
</feature>
<reference evidence="10" key="2">
    <citation type="submission" date="2014-02" db="EMBL/GenBank/DDBJ databases">
        <title>Complete DNA sequence of /Kuraishia capsulata/ illustrates novel genomic features among budding yeasts (/Saccharomycotina/).</title>
        <authorList>
            <person name="Morales L."/>
            <person name="Noel B."/>
            <person name="Porcel B."/>
            <person name="Marcet-Houben M."/>
            <person name="Hullo M-F."/>
            <person name="Sacerdot C."/>
            <person name="Tekaia F."/>
            <person name="Leh-Louis V."/>
            <person name="Despons L."/>
            <person name="Khanna V."/>
            <person name="Aury J-M."/>
            <person name="Barbe V."/>
            <person name="Couloux A."/>
            <person name="Labadie K."/>
            <person name="Pelletier E."/>
            <person name="Souciet J-L."/>
            <person name="Boekhout T."/>
            <person name="Gabaldon T."/>
            <person name="Wincker P."/>
            <person name="Dujon B."/>
        </authorList>
    </citation>
    <scope>NUCLEOTIDE SEQUENCE</scope>
    <source>
        <strain evidence="10">CBS 1993</strain>
    </source>
</reference>
<evidence type="ECO:0000313" key="11">
    <source>
        <dbReference type="Proteomes" id="UP000019384"/>
    </source>
</evidence>
<evidence type="ECO:0000256" key="5">
    <source>
        <dbReference type="ARBA" id="ARBA00023065"/>
    </source>
</evidence>
<evidence type="ECO:0008006" key="12">
    <source>
        <dbReference type="Google" id="ProtNLM"/>
    </source>
</evidence>
<feature type="transmembrane region" description="Helical" evidence="9">
    <location>
        <begin position="686"/>
        <end position="704"/>
    </location>
</feature>
<evidence type="ECO:0000256" key="8">
    <source>
        <dbReference type="SAM" id="MobiDB-lite"/>
    </source>
</evidence>
<feature type="transmembrane region" description="Helical" evidence="9">
    <location>
        <begin position="469"/>
        <end position="486"/>
    </location>
</feature>
<accession>W6MW84</accession>
<dbReference type="SUPFAM" id="SSF54631">
    <property type="entry name" value="CBS-domain pair"/>
    <property type="match status" value="1"/>
</dbReference>
<feature type="compositionally biased region" description="Polar residues" evidence="8">
    <location>
        <begin position="1"/>
        <end position="24"/>
    </location>
</feature>
<dbReference type="PRINTS" id="PR00762">
    <property type="entry name" value="CLCHANNEL"/>
</dbReference>
<keyword evidence="4 9" id="KW-1133">Transmembrane helix</keyword>
<keyword evidence="6 9" id="KW-0472">Membrane</keyword>
<keyword evidence="11" id="KW-1185">Reference proteome</keyword>
<dbReference type="InterPro" id="IPR046342">
    <property type="entry name" value="CBS_dom_sf"/>
</dbReference>
<evidence type="ECO:0000256" key="4">
    <source>
        <dbReference type="ARBA" id="ARBA00022989"/>
    </source>
</evidence>
<dbReference type="EMBL" id="HG793127">
    <property type="protein sequence ID" value="CDK27000.1"/>
    <property type="molecule type" value="Genomic_DNA"/>
</dbReference>
<feature type="transmembrane region" description="Helical" evidence="9">
    <location>
        <begin position="549"/>
        <end position="566"/>
    </location>
</feature>
<evidence type="ECO:0000256" key="7">
    <source>
        <dbReference type="ARBA" id="ARBA00023214"/>
    </source>
</evidence>
<dbReference type="GeneID" id="34520384"/>
<dbReference type="HOGENOM" id="CLU_003181_2_0_1"/>
<dbReference type="AlphaFoldDB" id="W6MW84"/>
<dbReference type="Proteomes" id="UP000019384">
    <property type="component" value="Unassembled WGS sequence"/>
</dbReference>
<evidence type="ECO:0000256" key="3">
    <source>
        <dbReference type="ARBA" id="ARBA00022692"/>
    </source>
</evidence>
<dbReference type="GO" id="GO:0005794">
    <property type="term" value="C:Golgi apparatus"/>
    <property type="evidence" value="ECO:0007669"/>
    <property type="project" value="TreeGrafter"/>
</dbReference>
<dbReference type="GO" id="GO:0005886">
    <property type="term" value="C:plasma membrane"/>
    <property type="evidence" value="ECO:0007669"/>
    <property type="project" value="TreeGrafter"/>
</dbReference>
<dbReference type="FunFam" id="1.10.3080.10:FF:000030">
    <property type="entry name" value="Chloride channel protein"/>
    <property type="match status" value="1"/>
</dbReference>
<feature type="transmembrane region" description="Helical" evidence="9">
    <location>
        <begin position="506"/>
        <end position="528"/>
    </location>
</feature>
<dbReference type="OrthoDB" id="44789at2759"/>
<feature type="transmembrane region" description="Helical" evidence="9">
    <location>
        <begin position="297"/>
        <end position="320"/>
    </location>
</feature>
<dbReference type="GO" id="GO:0005247">
    <property type="term" value="F:voltage-gated chloride channel activity"/>
    <property type="evidence" value="ECO:0007669"/>
    <property type="project" value="TreeGrafter"/>
</dbReference>
<dbReference type="InterPro" id="IPR014743">
    <property type="entry name" value="Cl-channel_core"/>
</dbReference>
<dbReference type="RefSeq" id="XP_022458996.1">
    <property type="nucleotide sequence ID" value="XM_022603275.1"/>
</dbReference>
<feature type="transmembrane region" description="Helical" evidence="9">
    <location>
        <begin position="433"/>
        <end position="457"/>
    </location>
</feature>
<dbReference type="InterPro" id="IPR001807">
    <property type="entry name" value="ClC"/>
</dbReference>
<name>W6MW84_9ASCO</name>
<feature type="transmembrane region" description="Helical" evidence="9">
    <location>
        <begin position="643"/>
        <end position="666"/>
    </location>
</feature>